<dbReference type="EMBL" id="MBFR01000289">
    <property type="protein sequence ID" value="PVU89906.1"/>
    <property type="molecule type" value="Genomic_DNA"/>
</dbReference>
<evidence type="ECO:0000256" key="1">
    <source>
        <dbReference type="SAM" id="MobiDB-lite"/>
    </source>
</evidence>
<comment type="caution">
    <text evidence="2">The sequence shown here is derived from an EMBL/GenBank/DDBJ whole genome shotgun (WGS) entry which is preliminary data.</text>
</comment>
<gene>
    <name evidence="2" type="ORF">BB561_005116</name>
</gene>
<reference evidence="2 3" key="1">
    <citation type="journal article" date="2018" name="MBio">
        <title>Comparative Genomics Reveals the Core Gene Toolbox for the Fungus-Insect Symbiosis.</title>
        <authorList>
            <person name="Wang Y."/>
            <person name="Stata M."/>
            <person name="Wang W."/>
            <person name="Stajich J.E."/>
            <person name="White M.M."/>
            <person name="Moncalvo J.M."/>
        </authorList>
    </citation>
    <scope>NUCLEOTIDE SEQUENCE [LARGE SCALE GENOMIC DNA]</scope>
    <source>
        <strain evidence="2 3">SWE-8-4</strain>
    </source>
</reference>
<accession>A0A2T9YC44</accession>
<organism evidence="2 3">
    <name type="scientific">Smittium simulii</name>
    <dbReference type="NCBI Taxonomy" id="133385"/>
    <lineage>
        <taxon>Eukaryota</taxon>
        <taxon>Fungi</taxon>
        <taxon>Fungi incertae sedis</taxon>
        <taxon>Zoopagomycota</taxon>
        <taxon>Kickxellomycotina</taxon>
        <taxon>Harpellomycetes</taxon>
        <taxon>Harpellales</taxon>
        <taxon>Legeriomycetaceae</taxon>
        <taxon>Smittium</taxon>
    </lineage>
</organism>
<dbReference type="Proteomes" id="UP000245383">
    <property type="component" value="Unassembled WGS sequence"/>
</dbReference>
<protein>
    <submittedName>
        <fullName evidence="2">Uncharacterized protein</fullName>
    </submittedName>
</protein>
<feature type="region of interest" description="Disordered" evidence="1">
    <location>
        <begin position="214"/>
        <end position="233"/>
    </location>
</feature>
<name>A0A2T9YC44_9FUNG</name>
<proteinExistence type="predicted"/>
<evidence type="ECO:0000313" key="2">
    <source>
        <dbReference type="EMBL" id="PVU89906.1"/>
    </source>
</evidence>
<dbReference type="AlphaFoldDB" id="A0A2T9YC44"/>
<keyword evidence="3" id="KW-1185">Reference proteome</keyword>
<evidence type="ECO:0000313" key="3">
    <source>
        <dbReference type="Proteomes" id="UP000245383"/>
    </source>
</evidence>
<sequence length="233" mass="26594">MRDCAVPVLIGMYVLQLNLFKIVYKHNVISFCDSPKCTTQLYNREDLEQLEELSWESENKKFPQLNNSLVMYASIKKDIVNSEKSIITEKKTNNSILKDLISNHKDLFIQNNDLSTTIPNSKFDIKIIQGSSIIRCYQRRLSQIEKDSILLEINKMLDLGVVYNLTHTPTLKHPNPNQPFVMCTVLHVERYGLVWEANSVAKIGLLSPPPLPPLQAQGTPPLEGPILTDEEKF</sequence>